<dbReference type="InterPro" id="IPR019734">
    <property type="entry name" value="TPR_rpt"/>
</dbReference>
<dbReference type="Proteomes" id="UP001209885">
    <property type="component" value="Unassembled WGS sequence"/>
</dbReference>
<keyword evidence="1" id="KW-0732">Signal</keyword>
<sequence>MKKFFLLLIFCFATLNIFAQESAKLRYENGKSLFREGKYALARENFETVLESENNGGAYAELASYYYALSSLRLGELDRAKNMYLQILNKYSDWPYIDEVKYGLADAYFQSGNIFEAVEMLKSIKNKNLREEGRNMKMYYLLAVSDLSYLTELLQKYPKDKDLAILLAERIYLQPLYEQDRNLLDFLVKEYDLDAERYNALGGLRNIKKDEYDVAVMLPFQSDRFRGAKTKKNFVMDLYEGIKIAVDSLEREGVNIKLFAFDTKVDSLHTAKIIKSGDLDRMDLIIGPLYEGPFKAVSQFGFDKKINVIHPLSDKVEYITENPFSYLLKSSYVTQAMNAANYAAQNLDRNKNYMVFYSDNYRDSLMAATYKKYLTEEGFTNLIFKKVKVDQIQESMDFLSKMNEERVFKVAEDSVGHIFLASHDKRLIAKALSTLDIRDEKIPMITTDEIFDISTLSYDQVERLGVRIISTDYVDRENGTFTSFRNFYIDRTGTLPTKYLCLGFDMMYYFGKQMDSNGKYFQLEIDDEYSEGQLTPAYNFFQSNDNRYTPIIQFVDAKLLLPDQIDDLKYEPINRDK</sequence>
<dbReference type="Gene3D" id="1.25.40.10">
    <property type="entry name" value="Tetratricopeptide repeat domain"/>
    <property type="match status" value="1"/>
</dbReference>
<dbReference type="Pfam" id="PF13174">
    <property type="entry name" value="TPR_6"/>
    <property type="match status" value="1"/>
</dbReference>
<dbReference type="Gene3D" id="3.40.50.2300">
    <property type="match status" value="2"/>
</dbReference>
<evidence type="ECO:0000256" key="1">
    <source>
        <dbReference type="SAM" id="SignalP"/>
    </source>
</evidence>
<name>A0ABT3RKZ4_9BACT</name>
<dbReference type="SUPFAM" id="SSF48452">
    <property type="entry name" value="TPR-like"/>
    <property type="match status" value="1"/>
</dbReference>
<organism evidence="2 3">
    <name type="scientific">Mangrovivirga halotolerans</name>
    <dbReference type="NCBI Taxonomy" id="2993936"/>
    <lineage>
        <taxon>Bacteria</taxon>
        <taxon>Pseudomonadati</taxon>
        <taxon>Bacteroidota</taxon>
        <taxon>Cytophagia</taxon>
        <taxon>Cytophagales</taxon>
        <taxon>Mangrovivirgaceae</taxon>
        <taxon>Mangrovivirga</taxon>
    </lineage>
</organism>
<dbReference type="EMBL" id="JAPFQN010000002">
    <property type="protein sequence ID" value="MCX2742487.1"/>
    <property type="molecule type" value="Genomic_DNA"/>
</dbReference>
<evidence type="ECO:0000313" key="3">
    <source>
        <dbReference type="Proteomes" id="UP001209885"/>
    </source>
</evidence>
<dbReference type="InterPro" id="IPR011990">
    <property type="entry name" value="TPR-like_helical_dom_sf"/>
</dbReference>
<protein>
    <submittedName>
        <fullName evidence="2">ABC transporter substrate-binding protein</fullName>
    </submittedName>
</protein>
<dbReference type="CDD" id="cd06268">
    <property type="entry name" value="PBP1_ABC_transporter_LIVBP-like"/>
    <property type="match status" value="1"/>
</dbReference>
<feature type="signal peptide" evidence="1">
    <location>
        <begin position="1"/>
        <end position="19"/>
    </location>
</feature>
<comment type="caution">
    <text evidence="2">The sequence shown here is derived from an EMBL/GenBank/DDBJ whole genome shotgun (WGS) entry which is preliminary data.</text>
</comment>
<gene>
    <name evidence="2" type="ORF">OO013_01350</name>
</gene>
<feature type="chain" id="PRO_5047294350" evidence="1">
    <location>
        <begin position="20"/>
        <end position="577"/>
    </location>
</feature>
<dbReference type="InterPro" id="IPR028082">
    <property type="entry name" value="Peripla_BP_I"/>
</dbReference>
<dbReference type="SUPFAM" id="SSF53822">
    <property type="entry name" value="Periplasmic binding protein-like I"/>
    <property type="match status" value="1"/>
</dbReference>
<evidence type="ECO:0000313" key="2">
    <source>
        <dbReference type="EMBL" id="MCX2742487.1"/>
    </source>
</evidence>
<reference evidence="2 3" key="1">
    <citation type="submission" date="2022-11" db="EMBL/GenBank/DDBJ databases">
        <title>The characterization of three novel Bacteroidetes species and genomic analysis of their roles in tidal elemental geochemical cycles.</title>
        <authorList>
            <person name="Ma K."/>
        </authorList>
    </citation>
    <scope>NUCLEOTIDE SEQUENCE [LARGE SCALE GENOMIC DNA]</scope>
    <source>
        <strain evidence="2 3">M17</strain>
    </source>
</reference>
<keyword evidence="3" id="KW-1185">Reference proteome</keyword>
<accession>A0ABT3RKZ4</accession>
<proteinExistence type="predicted"/>
<dbReference type="RefSeq" id="WP_266054729.1">
    <property type="nucleotide sequence ID" value="NZ_JAPFQN010000002.1"/>
</dbReference>